<dbReference type="InterPro" id="IPR000462">
    <property type="entry name" value="CDP-OH_P_trans"/>
</dbReference>
<dbReference type="InterPro" id="IPR043130">
    <property type="entry name" value="CDP-OH_PTrfase_TM_dom"/>
</dbReference>
<dbReference type="GO" id="GO:0008654">
    <property type="term" value="P:phospholipid biosynthetic process"/>
    <property type="evidence" value="ECO:0007669"/>
    <property type="project" value="InterPro"/>
</dbReference>
<feature type="transmembrane region" description="Helical" evidence="4">
    <location>
        <begin position="12"/>
        <end position="32"/>
    </location>
</feature>
<feature type="region of interest" description="Disordered" evidence="3">
    <location>
        <begin position="231"/>
        <end position="274"/>
    </location>
</feature>
<feature type="transmembrane region" description="Helical" evidence="4">
    <location>
        <begin position="190"/>
        <end position="220"/>
    </location>
</feature>
<gene>
    <name evidence="5" type="ORF">K6T50_00685</name>
</gene>
<keyword evidence="4" id="KW-1133">Transmembrane helix</keyword>
<evidence type="ECO:0000256" key="2">
    <source>
        <dbReference type="RuleBase" id="RU003750"/>
    </source>
</evidence>
<keyword evidence="1 2" id="KW-0808">Transferase</keyword>
<dbReference type="Proteomes" id="UP000826254">
    <property type="component" value="Chromosome"/>
</dbReference>
<evidence type="ECO:0000313" key="5">
    <source>
        <dbReference type="EMBL" id="QZP37730.1"/>
    </source>
</evidence>
<evidence type="ECO:0000256" key="1">
    <source>
        <dbReference type="ARBA" id="ARBA00022679"/>
    </source>
</evidence>
<dbReference type="KEGG" id="hmp:K6T50_00685"/>
<name>A0A8T8WD19_9EURY</name>
<keyword evidence="4" id="KW-0812">Transmembrane</keyword>
<feature type="compositionally biased region" description="Acidic residues" evidence="3">
    <location>
        <begin position="231"/>
        <end position="248"/>
    </location>
</feature>
<dbReference type="RefSeq" id="WP_222607538.1">
    <property type="nucleotide sequence ID" value="NZ_CP081958.1"/>
</dbReference>
<feature type="compositionally biased region" description="Low complexity" evidence="3">
    <location>
        <begin position="250"/>
        <end position="266"/>
    </location>
</feature>
<reference evidence="5 6" key="1">
    <citation type="journal article" date="2021" name="Int. J. Syst. Evol. Microbiol.">
        <title>Halobaculum halophilum sp. nov. and Halobaculum salinum sp. nov., isolated from salt lake and saline soil.</title>
        <authorList>
            <person name="Cui H.L."/>
            <person name="Shi X.W."/>
            <person name="Yin X.M."/>
            <person name="Yang X.Y."/>
            <person name="Hou J."/>
            <person name="Zhu L."/>
        </authorList>
    </citation>
    <scope>NUCLEOTIDE SEQUENCE [LARGE SCALE GENOMIC DNA]</scope>
    <source>
        <strain evidence="5 6">NBRC 109044</strain>
    </source>
</reference>
<protein>
    <submittedName>
        <fullName evidence="5">Protein sorting system archaetidylserine synthase</fullName>
    </submittedName>
</protein>
<organism evidence="5 6">
    <name type="scientific">Halobaculum magnesiiphilum</name>
    <dbReference type="NCBI Taxonomy" id="1017351"/>
    <lineage>
        <taxon>Archaea</taxon>
        <taxon>Methanobacteriati</taxon>
        <taxon>Methanobacteriota</taxon>
        <taxon>Stenosarchaea group</taxon>
        <taxon>Halobacteria</taxon>
        <taxon>Halobacteriales</taxon>
        <taxon>Haloferacaceae</taxon>
        <taxon>Halobaculum</taxon>
    </lineage>
</organism>
<feature type="transmembrane region" description="Helical" evidence="4">
    <location>
        <begin position="102"/>
        <end position="123"/>
    </location>
</feature>
<dbReference type="InterPro" id="IPR048254">
    <property type="entry name" value="CDP_ALCOHOL_P_TRANSF_CS"/>
</dbReference>
<dbReference type="Gene3D" id="1.20.120.1760">
    <property type="match status" value="1"/>
</dbReference>
<keyword evidence="4" id="KW-0472">Membrane</keyword>
<dbReference type="NCBIfam" id="NF038086">
    <property type="entry name" value="anchor_synt_A"/>
    <property type="match status" value="1"/>
</dbReference>
<evidence type="ECO:0000313" key="6">
    <source>
        <dbReference type="Proteomes" id="UP000826254"/>
    </source>
</evidence>
<comment type="similarity">
    <text evidence="2">Belongs to the CDP-alcohol phosphatidyltransferase class-I family.</text>
</comment>
<dbReference type="AlphaFoldDB" id="A0A8T8WD19"/>
<dbReference type="GO" id="GO:0016780">
    <property type="term" value="F:phosphotransferase activity, for other substituted phosphate groups"/>
    <property type="evidence" value="ECO:0007669"/>
    <property type="project" value="InterPro"/>
</dbReference>
<dbReference type="GO" id="GO:0016020">
    <property type="term" value="C:membrane"/>
    <property type="evidence" value="ECO:0007669"/>
    <property type="project" value="InterPro"/>
</dbReference>
<dbReference type="EMBL" id="CP081958">
    <property type="protein sequence ID" value="QZP37730.1"/>
    <property type="molecule type" value="Genomic_DNA"/>
</dbReference>
<feature type="transmembrane region" description="Helical" evidence="4">
    <location>
        <begin position="144"/>
        <end position="170"/>
    </location>
</feature>
<sequence length="274" mass="27468">MTDRPRFLSRLGLADAVTAGNAALGTLAAVAAAVDPTLAARLVLLAAVADGLDGVLARRYGGTAVGPHLDSLADVASFGVAPALIVAATVTGPYSLDSAPAVYAAGLLVPAAYVALAVIRLAVYTVEDEGAKTTHGVQTTLAATVIAASVLAGLDSPAVVLGLAALSAPLMVTPIRYPDLHPQDALVMGAVQACAILLTGMAGEAFAFALLFLALGYLVLGPHFYWRDVSESAEDPDEEACDPGESTEEPGGSTDDPADPGDAAPGTDDHELGA</sequence>
<keyword evidence="6" id="KW-1185">Reference proteome</keyword>
<accession>A0A8T8WD19</accession>
<dbReference type="GeneID" id="67176613"/>
<evidence type="ECO:0000256" key="4">
    <source>
        <dbReference type="SAM" id="Phobius"/>
    </source>
</evidence>
<proteinExistence type="inferred from homology"/>
<dbReference type="Pfam" id="PF01066">
    <property type="entry name" value="CDP-OH_P_transf"/>
    <property type="match status" value="1"/>
</dbReference>
<evidence type="ECO:0000256" key="3">
    <source>
        <dbReference type="SAM" id="MobiDB-lite"/>
    </source>
</evidence>
<dbReference type="PROSITE" id="PS00379">
    <property type="entry name" value="CDP_ALCOHOL_P_TRANSF"/>
    <property type="match status" value="1"/>
</dbReference>